<sequence>EKESDLIYFDGKCLDEQFNSTASFKGVSFSDVNQTPDSLGFSRFPKQLEEQGVNIGKRTIRCCLIETGGHFGPGLSKPLFTADYQATACIGPKASKFQLELCNFHDKSTFSTKKKGVPIH</sequence>
<dbReference type="EMBL" id="CAJVQB010001287">
    <property type="protein sequence ID" value="CAG8529271.1"/>
    <property type="molecule type" value="Genomic_DNA"/>
</dbReference>
<name>A0ABM8W5B9_GIGMA</name>
<accession>A0ABM8W5B9</accession>
<dbReference type="Proteomes" id="UP000789901">
    <property type="component" value="Unassembled WGS sequence"/>
</dbReference>
<protein>
    <submittedName>
        <fullName evidence="1">45390_t:CDS:1</fullName>
    </submittedName>
</protein>
<feature type="non-terminal residue" evidence="1">
    <location>
        <position position="1"/>
    </location>
</feature>
<organism evidence="1 2">
    <name type="scientific">Gigaspora margarita</name>
    <dbReference type="NCBI Taxonomy" id="4874"/>
    <lineage>
        <taxon>Eukaryota</taxon>
        <taxon>Fungi</taxon>
        <taxon>Fungi incertae sedis</taxon>
        <taxon>Mucoromycota</taxon>
        <taxon>Glomeromycotina</taxon>
        <taxon>Glomeromycetes</taxon>
        <taxon>Diversisporales</taxon>
        <taxon>Gigasporaceae</taxon>
        <taxon>Gigaspora</taxon>
    </lineage>
</organism>
<evidence type="ECO:0000313" key="1">
    <source>
        <dbReference type="EMBL" id="CAG8529271.1"/>
    </source>
</evidence>
<comment type="caution">
    <text evidence="1">The sequence shown here is derived from an EMBL/GenBank/DDBJ whole genome shotgun (WGS) entry which is preliminary data.</text>
</comment>
<gene>
    <name evidence="1" type="ORF">GMARGA_LOCUS3540</name>
</gene>
<proteinExistence type="predicted"/>
<keyword evidence="2" id="KW-1185">Reference proteome</keyword>
<evidence type="ECO:0000313" key="2">
    <source>
        <dbReference type="Proteomes" id="UP000789901"/>
    </source>
</evidence>
<reference evidence="1 2" key="1">
    <citation type="submission" date="2021-06" db="EMBL/GenBank/DDBJ databases">
        <authorList>
            <person name="Kallberg Y."/>
            <person name="Tangrot J."/>
            <person name="Rosling A."/>
        </authorList>
    </citation>
    <scope>NUCLEOTIDE SEQUENCE [LARGE SCALE GENOMIC DNA]</scope>
    <source>
        <strain evidence="1 2">120-4 pot B 10/14</strain>
    </source>
</reference>